<comment type="caution">
    <text evidence="8">The sequence shown here is derived from an EMBL/GenBank/DDBJ whole genome shotgun (WGS) entry which is preliminary data.</text>
</comment>
<evidence type="ECO:0000256" key="5">
    <source>
        <dbReference type="PROSITE-ProRule" id="PRU10141"/>
    </source>
</evidence>
<evidence type="ECO:0000256" key="4">
    <source>
        <dbReference type="ARBA" id="ARBA00023860"/>
    </source>
</evidence>
<feature type="domain" description="Protein kinase" evidence="7">
    <location>
        <begin position="15"/>
        <end position="288"/>
    </location>
</feature>
<dbReference type="CDD" id="cd14016">
    <property type="entry name" value="STKc_CK1"/>
    <property type="match status" value="1"/>
</dbReference>
<evidence type="ECO:0000256" key="2">
    <source>
        <dbReference type="ARBA" id="ARBA00022741"/>
    </source>
</evidence>
<dbReference type="InterPro" id="IPR050235">
    <property type="entry name" value="CK1_Ser-Thr_kinase"/>
</dbReference>
<dbReference type="Gene3D" id="1.10.510.10">
    <property type="entry name" value="Transferase(Phosphotransferase) domain 1"/>
    <property type="match status" value="1"/>
</dbReference>
<evidence type="ECO:0000256" key="3">
    <source>
        <dbReference type="ARBA" id="ARBA00022840"/>
    </source>
</evidence>
<name>A0A7J6LB29_PEROL</name>
<protein>
    <recommendedName>
        <fullName evidence="4">Casein kinase I</fullName>
        <ecNumber evidence="1">2.7.11.1</ecNumber>
    </recommendedName>
</protein>
<dbReference type="Proteomes" id="UP000570595">
    <property type="component" value="Unassembled WGS sequence"/>
</dbReference>
<dbReference type="PANTHER" id="PTHR11909">
    <property type="entry name" value="CASEIN KINASE-RELATED"/>
    <property type="match status" value="1"/>
</dbReference>
<reference evidence="8 9" key="1">
    <citation type="submission" date="2020-04" db="EMBL/GenBank/DDBJ databases">
        <title>Perkinsus olseni comparative genomics.</title>
        <authorList>
            <person name="Bogema D.R."/>
        </authorList>
    </citation>
    <scope>NUCLEOTIDE SEQUENCE [LARGE SCALE GENOMIC DNA]</scope>
    <source>
        <strain evidence="8">ATCC PRA-179</strain>
    </source>
</reference>
<feature type="binding site" evidence="5">
    <location>
        <position position="44"/>
    </location>
    <ligand>
        <name>ATP</name>
        <dbReference type="ChEBI" id="CHEBI:30616"/>
    </ligand>
</feature>
<evidence type="ECO:0000313" key="8">
    <source>
        <dbReference type="EMBL" id="KAF4656458.1"/>
    </source>
</evidence>
<dbReference type="Pfam" id="PF00069">
    <property type="entry name" value="Pkinase"/>
    <property type="match status" value="1"/>
</dbReference>
<dbReference type="InterPro" id="IPR008271">
    <property type="entry name" value="Ser/Thr_kinase_AS"/>
</dbReference>
<dbReference type="EC" id="2.7.11.1" evidence="1"/>
<dbReference type="InterPro" id="IPR000719">
    <property type="entry name" value="Prot_kinase_dom"/>
</dbReference>
<keyword evidence="3 5" id="KW-0067">ATP-binding</keyword>
<dbReference type="InterPro" id="IPR017441">
    <property type="entry name" value="Protein_kinase_ATP_BS"/>
</dbReference>
<accession>A0A7J6LB29</accession>
<evidence type="ECO:0000256" key="6">
    <source>
        <dbReference type="RuleBase" id="RU000304"/>
    </source>
</evidence>
<evidence type="ECO:0000256" key="1">
    <source>
        <dbReference type="ARBA" id="ARBA00012513"/>
    </source>
</evidence>
<keyword evidence="2 5" id="KW-0547">Nucleotide-binding</keyword>
<dbReference type="SMART" id="SM00220">
    <property type="entry name" value="S_TKc"/>
    <property type="match status" value="1"/>
</dbReference>
<comment type="similarity">
    <text evidence="6">Belongs to the protein kinase superfamily.</text>
</comment>
<proteinExistence type="inferred from homology"/>
<dbReference type="GO" id="GO:0004674">
    <property type="term" value="F:protein serine/threonine kinase activity"/>
    <property type="evidence" value="ECO:0007669"/>
    <property type="project" value="UniProtKB-KW"/>
</dbReference>
<dbReference type="InterPro" id="IPR011009">
    <property type="entry name" value="Kinase-like_dom_sf"/>
</dbReference>
<dbReference type="GO" id="GO:0005524">
    <property type="term" value="F:ATP binding"/>
    <property type="evidence" value="ECO:0007669"/>
    <property type="project" value="UniProtKB-UniRule"/>
</dbReference>
<dbReference type="EMBL" id="JABAHT010000407">
    <property type="protein sequence ID" value="KAF4656458.1"/>
    <property type="molecule type" value="Genomic_DNA"/>
</dbReference>
<gene>
    <name evidence="8" type="ORF">FOZ61_006949</name>
</gene>
<dbReference type="AlphaFoldDB" id="A0A7J6LB29"/>
<dbReference type="OrthoDB" id="406563at2759"/>
<organism evidence="8 9">
    <name type="scientific">Perkinsus olseni</name>
    <name type="common">Perkinsus atlanticus</name>
    <dbReference type="NCBI Taxonomy" id="32597"/>
    <lineage>
        <taxon>Eukaryota</taxon>
        <taxon>Sar</taxon>
        <taxon>Alveolata</taxon>
        <taxon>Perkinsozoa</taxon>
        <taxon>Perkinsea</taxon>
        <taxon>Perkinsida</taxon>
        <taxon>Perkinsidae</taxon>
        <taxon>Perkinsus</taxon>
    </lineage>
</organism>
<keyword evidence="6" id="KW-0723">Serine/threonine-protein kinase</keyword>
<dbReference type="FunFam" id="1.10.510.10:FF:000596">
    <property type="entry name" value="CK1 family protein kinase"/>
    <property type="match status" value="1"/>
</dbReference>
<dbReference type="PROSITE" id="PS50011">
    <property type="entry name" value="PROTEIN_KINASE_DOM"/>
    <property type="match status" value="1"/>
</dbReference>
<dbReference type="SUPFAM" id="SSF56112">
    <property type="entry name" value="Protein kinase-like (PK-like)"/>
    <property type="match status" value="1"/>
</dbReference>
<dbReference type="PROSITE" id="PS00107">
    <property type="entry name" value="PROTEIN_KINASE_ATP"/>
    <property type="match status" value="1"/>
</dbReference>
<dbReference type="PROSITE" id="PS00108">
    <property type="entry name" value="PROTEIN_KINASE_ST"/>
    <property type="match status" value="1"/>
</dbReference>
<keyword evidence="6" id="KW-0808">Transferase</keyword>
<sequence length="332" mass="37953">MPPHDIPLLVGQNRYRLGTRLGGGSFGTVYACTDTITGQQLAAKLEPVDCKHPQLLYEAKLYRLLSDEHQPGIPSAFWFGVEGGYNILVMERLGPSLEDLFTYCNKRLSVKTCSLLGEQMIARIEYCHSRSFIHRDIKPDNFMMGSGDNAGIVYLIDFGLAKRFWEATSSGMGGHHIRYKENKNLTGTARYASINTHLGIEQSRRDDLEALGYVLLYFIKGGLPWQGLQARTKQEKYSKITKSKLSHRVDSLCQGLPDEFAEYLKRVRGLKFDEQPKYEELRGLMASVRLRSNYPSDEEHLDCKIMKNLLFQREQFEREKRSGPLTPPGYYH</sequence>
<evidence type="ECO:0000313" key="9">
    <source>
        <dbReference type="Proteomes" id="UP000570595"/>
    </source>
</evidence>
<evidence type="ECO:0000259" key="7">
    <source>
        <dbReference type="PROSITE" id="PS50011"/>
    </source>
</evidence>
<keyword evidence="6" id="KW-0418">Kinase</keyword>